<dbReference type="InterPro" id="IPR002594">
    <property type="entry name" value="GH12"/>
</dbReference>
<accession>Q0CFR8</accession>
<evidence type="ECO:0000256" key="10">
    <source>
        <dbReference type="RuleBase" id="RU361163"/>
    </source>
</evidence>
<proteinExistence type="inferred from homology"/>
<evidence type="ECO:0000256" key="8">
    <source>
        <dbReference type="ARBA" id="ARBA00041304"/>
    </source>
</evidence>
<keyword evidence="10" id="KW-0119">Carbohydrate metabolism</keyword>
<evidence type="ECO:0000256" key="9">
    <source>
        <dbReference type="ARBA" id="ARBA00043018"/>
    </source>
</evidence>
<dbReference type="GeneID" id="4322562"/>
<dbReference type="InterPro" id="IPR013319">
    <property type="entry name" value="GH11/12"/>
</dbReference>
<feature type="chain" id="PRO_5004170078" description="xyloglucan-specific endo-beta-1,4-glucanase" evidence="11">
    <location>
        <begin position="25"/>
        <end position="237"/>
    </location>
</feature>
<dbReference type="OrthoDB" id="4377819at2759"/>
<comment type="function">
    <text evidence="6">Catalyzes endohydrolysis of 1,4-beta-D-glucosidic linkages in xyloglucan with retention of the beta-configuration of the glycosyl residues. Specific for xyloglucan and does not hydrolyze other cell wall components.</text>
</comment>
<keyword evidence="10" id="KW-0624">Polysaccharide degradation</keyword>
<evidence type="ECO:0000256" key="6">
    <source>
        <dbReference type="ARBA" id="ARBA00037774"/>
    </source>
</evidence>
<dbReference type="RefSeq" id="XP_001216087.1">
    <property type="nucleotide sequence ID" value="XM_001216087.1"/>
</dbReference>
<sequence>MKPVCHAICTFLILLSGLSHSVHGADSSTYYFKHFSTAGTISPWYKNDNSWGVNAPNGTGFTVMVTGEDWGTWSPVHTLPKKINALAPDHKTWFTQNSYPAQGAGYDACYDIFIDPSYAPTDRNSKYELMIWVAYQAPNHPLSDKYTSDGSVPWAQNVNVGGKEWDVYLYHWPNGDLTMTYVDPTNSGSFSGSLTPFFQHGIGNGWYSGDDYLTSVMAGWEHNHGSYEATSWGAVGF</sequence>
<evidence type="ECO:0000256" key="5">
    <source>
        <dbReference type="ARBA" id="ARBA00037012"/>
    </source>
</evidence>
<evidence type="ECO:0000256" key="4">
    <source>
        <dbReference type="ARBA" id="ARBA00023295"/>
    </source>
</evidence>
<evidence type="ECO:0000256" key="7">
    <source>
        <dbReference type="ARBA" id="ARBA00038882"/>
    </source>
</evidence>
<dbReference type="SUPFAM" id="SSF49899">
    <property type="entry name" value="Concanavalin A-like lectins/glucanases"/>
    <property type="match status" value="1"/>
</dbReference>
<protein>
    <recommendedName>
        <fullName evidence="7">xyloglucan-specific endo-beta-1,4-glucanase</fullName>
        <ecNumber evidence="7">3.2.1.151</ecNumber>
    </recommendedName>
    <alternativeName>
        <fullName evidence="8">Xyloglucanase A</fullName>
    </alternativeName>
    <alternativeName>
        <fullName evidence="9">Xyloglucanendohydrolase A</fullName>
    </alternativeName>
</protein>
<feature type="signal peptide" evidence="11">
    <location>
        <begin position="1"/>
        <end position="24"/>
    </location>
</feature>
<evidence type="ECO:0000256" key="2">
    <source>
        <dbReference type="ARBA" id="ARBA00022729"/>
    </source>
</evidence>
<comment type="catalytic activity">
    <reaction evidence="5">
        <text>xyloglucan + H2O = xyloglucan oligosaccharides.</text>
        <dbReference type="EC" id="3.2.1.151"/>
    </reaction>
</comment>
<dbReference type="Proteomes" id="UP000007963">
    <property type="component" value="Unassembled WGS sequence"/>
</dbReference>
<dbReference type="GO" id="GO:0033946">
    <property type="term" value="F:xyloglucan-specific endo-beta-1,4-glucanase activity"/>
    <property type="evidence" value="ECO:0007669"/>
    <property type="project" value="UniProtKB-EC"/>
</dbReference>
<dbReference type="VEuPathDB" id="FungiDB:ATEG_07466"/>
<dbReference type="HOGENOM" id="CLU_101865_0_0_1"/>
<reference evidence="13" key="1">
    <citation type="submission" date="2005-09" db="EMBL/GenBank/DDBJ databases">
        <title>Annotation of the Aspergillus terreus NIH2624 genome.</title>
        <authorList>
            <person name="Birren B.W."/>
            <person name="Lander E.S."/>
            <person name="Galagan J.E."/>
            <person name="Nusbaum C."/>
            <person name="Devon K."/>
            <person name="Henn M."/>
            <person name="Ma L.-J."/>
            <person name="Jaffe D.B."/>
            <person name="Butler J."/>
            <person name="Alvarez P."/>
            <person name="Gnerre S."/>
            <person name="Grabherr M."/>
            <person name="Kleber M."/>
            <person name="Mauceli E.W."/>
            <person name="Brockman W."/>
            <person name="Rounsley S."/>
            <person name="Young S.K."/>
            <person name="LaButti K."/>
            <person name="Pushparaj V."/>
            <person name="DeCaprio D."/>
            <person name="Crawford M."/>
            <person name="Koehrsen M."/>
            <person name="Engels R."/>
            <person name="Montgomery P."/>
            <person name="Pearson M."/>
            <person name="Howarth C."/>
            <person name="Larson L."/>
            <person name="Luoma S."/>
            <person name="White J."/>
            <person name="Alvarado L."/>
            <person name="Kodira C.D."/>
            <person name="Zeng Q."/>
            <person name="Oleary S."/>
            <person name="Yandava C."/>
            <person name="Denning D.W."/>
            <person name="Nierman W.C."/>
            <person name="Milne T."/>
            <person name="Madden K."/>
        </authorList>
    </citation>
    <scope>NUCLEOTIDE SEQUENCE [LARGE SCALE GENOMIC DNA]</scope>
    <source>
        <strain evidence="13">NIH 2624 / FGSC A1156</strain>
    </source>
</reference>
<evidence type="ECO:0000256" key="11">
    <source>
        <dbReference type="SAM" id="SignalP"/>
    </source>
</evidence>
<organism evidence="12 13">
    <name type="scientific">Aspergillus terreus (strain NIH 2624 / FGSC A1156)</name>
    <dbReference type="NCBI Taxonomy" id="341663"/>
    <lineage>
        <taxon>Eukaryota</taxon>
        <taxon>Fungi</taxon>
        <taxon>Dikarya</taxon>
        <taxon>Ascomycota</taxon>
        <taxon>Pezizomycotina</taxon>
        <taxon>Eurotiomycetes</taxon>
        <taxon>Eurotiomycetidae</taxon>
        <taxon>Eurotiales</taxon>
        <taxon>Aspergillaceae</taxon>
        <taxon>Aspergillus</taxon>
        <taxon>Aspergillus subgen. Circumdati</taxon>
    </lineage>
</organism>
<dbReference type="EMBL" id="CH476604">
    <property type="protein sequence ID" value="EAU31728.1"/>
    <property type="molecule type" value="Genomic_DNA"/>
</dbReference>
<dbReference type="PANTHER" id="PTHR34002">
    <property type="entry name" value="BLR1656 PROTEIN"/>
    <property type="match status" value="1"/>
</dbReference>
<gene>
    <name evidence="12" type="ORF">ATEG_07466</name>
</gene>
<keyword evidence="3 10" id="KW-0378">Hydrolase</keyword>
<keyword evidence="4 10" id="KW-0326">Glycosidase</keyword>
<dbReference type="Gene3D" id="2.60.120.180">
    <property type="match status" value="1"/>
</dbReference>
<evidence type="ECO:0000256" key="1">
    <source>
        <dbReference type="ARBA" id="ARBA00005519"/>
    </source>
</evidence>
<dbReference type="EC" id="3.2.1.151" evidence="7"/>
<evidence type="ECO:0000313" key="13">
    <source>
        <dbReference type="Proteomes" id="UP000007963"/>
    </source>
</evidence>
<dbReference type="AlphaFoldDB" id="Q0CFR8"/>
<dbReference type="InterPro" id="IPR013320">
    <property type="entry name" value="ConA-like_dom_sf"/>
</dbReference>
<dbReference type="Pfam" id="PF01670">
    <property type="entry name" value="Glyco_hydro_12"/>
    <property type="match status" value="1"/>
</dbReference>
<dbReference type="PANTHER" id="PTHR34002:SF9">
    <property type="entry name" value="XYLOGLUCAN-SPECIFIC ENDO-BETA-1,4-GLUCANASE A"/>
    <property type="match status" value="1"/>
</dbReference>
<name>Q0CFR8_ASPTN</name>
<evidence type="ECO:0000256" key="3">
    <source>
        <dbReference type="ARBA" id="ARBA00022801"/>
    </source>
</evidence>
<dbReference type="GO" id="GO:0008810">
    <property type="term" value="F:cellulase activity"/>
    <property type="evidence" value="ECO:0007669"/>
    <property type="project" value="InterPro"/>
</dbReference>
<comment type="similarity">
    <text evidence="1 10">Belongs to the glycosyl hydrolase 12 (cellulase H) family.</text>
</comment>
<evidence type="ECO:0000313" key="12">
    <source>
        <dbReference type="EMBL" id="EAU31728.1"/>
    </source>
</evidence>
<keyword evidence="2 11" id="KW-0732">Signal</keyword>
<dbReference type="GO" id="GO:0000272">
    <property type="term" value="P:polysaccharide catabolic process"/>
    <property type="evidence" value="ECO:0007669"/>
    <property type="project" value="UniProtKB-KW"/>
</dbReference>